<dbReference type="Pfam" id="PF19773">
    <property type="entry name" value="DUF6259"/>
    <property type="match status" value="1"/>
</dbReference>
<comment type="caution">
    <text evidence="2">The sequence shown here is derived from an EMBL/GenBank/DDBJ whole genome shotgun (WGS) entry which is preliminary data.</text>
</comment>
<protein>
    <recommendedName>
        <fullName evidence="1">DUF6259 domain-containing protein</fullName>
    </recommendedName>
</protein>
<reference evidence="2" key="2">
    <citation type="submission" date="2021-04" db="EMBL/GenBank/DDBJ databases">
        <authorList>
            <person name="Gilroy R."/>
        </authorList>
    </citation>
    <scope>NUCLEOTIDE SEQUENCE</scope>
    <source>
        <strain evidence="2">CHK179-7159</strain>
    </source>
</reference>
<evidence type="ECO:0000313" key="2">
    <source>
        <dbReference type="EMBL" id="HJA93410.1"/>
    </source>
</evidence>
<sequence>MKMNVSFAGGAPRPQLTAPGLNPVFAEGTDFWRIHLDTGEIRELTVFSTAQEPPEVSVREKEIIYTYPQLLAENGEIYDITYRLTVREEGDGLVFSSTVENRCDARVNEIQAPFFAFDRLNSAPEEEILYIPNSLGERIENPRKWVRDTRHTEYMAADYQNIWYTAVYPSPMSMAWMGVQSGGRFFSLFRKDEKFRLCAFCVGNSPRNTPSQLVLAISQYPMAVKGETIETAPVTVCVYDDWRGASRDYRAWADSWYHPAPRPEWVQNMTGWQRIIMKHQYGEIFFRYADLPRLYLDGKKAGLDTLLVFGWWKGRFDNNYPHYEADEVMGGAEGLKAAIAEVQKLGGRVILYSNGKLIDVKTEFYQEHGHDCCQIDIDGNEYREHYQFSNNGTILRTFGYKTFVTGCMATPEWHDRLLDTTQVKLAFHPDSVFYDQIGGCTRLCFNKNHEHGGRADEEALYRLHNLDDIRATLGLDQALGSENLTDVFSSRFDYLHGCCNGCWTGPNYYPDLYLATFPDLITTNRMMHDEREDFRRHYNSAFIYGLRFDISVYRCRKVSVAAMPRMEAHVKKLLDLKEQYRRFFYEGTFVSERDYDLPEGVRCTQYRHGDELLTAFLNNNPDAVEFDFLGHTVSIGGEDVACLVM</sequence>
<name>A0A9D2I5P8_9FIRM</name>
<evidence type="ECO:0000259" key="1">
    <source>
        <dbReference type="Pfam" id="PF19773"/>
    </source>
</evidence>
<dbReference type="AlphaFoldDB" id="A0A9D2I5P8"/>
<feature type="domain" description="DUF6259" evidence="1">
    <location>
        <begin position="235"/>
        <end position="495"/>
    </location>
</feature>
<dbReference type="Proteomes" id="UP000886858">
    <property type="component" value="Unassembled WGS sequence"/>
</dbReference>
<proteinExistence type="predicted"/>
<accession>A0A9D2I5P8</accession>
<evidence type="ECO:0000313" key="3">
    <source>
        <dbReference type="Proteomes" id="UP000886858"/>
    </source>
</evidence>
<organism evidence="2 3">
    <name type="scientific">Candidatus Eisenbergiella merdipullorum</name>
    <dbReference type="NCBI Taxonomy" id="2838553"/>
    <lineage>
        <taxon>Bacteria</taxon>
        <taxon>Bacillati</taxon>
        <taxon>Bacillota</taxon>
        <taxon>Clostridia</taxon>
        <taxon>Lachnospirales</taxon>
        <taxon>Lachnospiraceae</taxon>
        <taxon>Eisenbergiella</taxon>
    </lineage>
</organism>
<dbReference type="EMBL" id="DWYY01000110">
    <property type="protein sequence ID" value="HJA93410.1"/>
    <property type="molecule type" value="Genomic_DNA"/>
</dbReference>
<dbReference type="InterPro" id="IPR046226">
    <property type="entry name" value="DUF6259"/>
</dbReference>
<gene>
    <name evidence="2" type="ORF">H9717_09915</name>
</gene>
<reference evidence="2" key="1">
    <citation type="journal article" date="2021" name="PeerJ">
        <title>Extensive microbial diversity within the chicken gut microbiome revealed by metagenomics and culture.</title>
        <authorList>
            <person name="Gilroy R."/>
            <person name="Ravi A."/>
            <person name="Getino M."/>
            <person name="Pursley I."/>
            <person name="Horton D.L."/>
            <person name="Alikhan N.F."/>
            <person name="Baker D."/>
            <person name="Gharbi K."/>
            <person name="Hall N."/>
            <person name="Watson M."/>
            <person name="Adriaenssens E.M."/>
            <person name="Foster-Nyarko E."/>
            <person name="Jarju S."/>
            <person name="Secka A."/>
            <person name="Antonio M."/>
            <person name="Oren A."/>
            <person name="Chaudhuri R.R."/>
            <person name="La Ragione R."/>
            <person name="Hildebrand F."/>
            <person name="Pallen M.J."/>
        </authorList>
    </citation>
    <scope>NUCLEOTIDE SEQUENCE</scope>
    <source>
        <strain evidence="2">CHK179-7159</strain>
    </source>
</reference>